<dbReference type="Proteomes" id="UP000265566">
    <property type="component" value="Chromosome 7"/>
</dbReference>
<evidence type="ECO:0000313" key="4">
    <source>
        <dbReference type="EnsemblPlants" id="KEH22699"/>
    </source>
</evidence>
<dbReference type="EMBL" id="PSQE01000007">
    <property type="protein sequence ID" value="RHN45889.1"/>
    <property type="molecule type" value="Genomic_DNA"/>
</dbReference>
<keyword evidence="1" id="KW-0732">Signal</keyword>
<organism evidence="2 5">
    <name type="scientific">Medicago truncatula</name>
    <name type="common">Barrel medic</name>
    <name type="synonym">Medicago tribuloides</name>
    <dbReference type="NCBI Taxonomy" id="3880"/>
    <lineage>
        <taxon>Eukaryota</taxon>
        <taxon>Viridiplantae</taxon>
        <taxon>Streptophyta</taxon>
        <taxon>Embryophyta</taxon>
        <taxon>Tracheophyta</taxon>
        <taxon>Spermatophyta</taxon>
        <taxon>Magnoliopsida</taxon>
        <taxon>eudicotyledons</taxon>
        <taxon>Gunneridae</taxon>
        <taxon>Pentapetalae</taxon>
        <taxon>rosids</taxon>
        <taxon>fabids</taxon>
        <taxon>Fabales</taxon>
        <taxon>Fabaceae</taxon>
        <taxon>Papilionoideae</taxon>
        <taxon>50 kb inversion clade</taxon>
        <taxon>NPAAA clade</taxon>
        <taxon>Hologalegina</taxon>
        <taxon>IRL clade</taxon>
        <taxon>Trifolieae</taxon>
        <taxon>Medicago</taxon>
    </lineage>
</organism>
<dbReference type="Gramene" id="rna40313">
    <property type="protein sequence ID" value="RHN45889.1"/>
    <property type="gene ID" value="gene40313"/>
</dbReference>
<reference evidence="4" key="3">
    <citation type="submission" date="2015-04" db="UniProtKB">
        <authorList>
            <consortium name="EnsemblPlants"/>
        </authorList>
    </citation>
    <scope>IDENTIFICATION</scope>
    <source>
        <strain evidence="4">cv. Jemalong A17</strain>
    </source>
</reference>
<evidence type="ECO:0000313" key="2">
    <source>
        <dbReference type="EMBL" id="KEH22699.1"/>
    </source>
</evidence>
<dbReference type="EnsemblPlants" id="KEH22699">
    <property type="protein sequence ID" value="KEH22699"/>
    <property type="gene ID" value="MTR_7g056513"/>
</dbReference>
<reference evidence="2 5" key="2">
    <citation type="journal article" date="2014" name="BMC Genomics">
        <title>An improved genome release (version Mt4.0) for the model legume Medicago truncatula.</title>
        <authorList>
            <person name="Tang H."/>
            <person name="Krishnakumar V."/>
            <person name="Bidwell S."/>
            <person name="Rosen B."/>
            <person name="Chan A."/>
            <person name="Zhou S."/>
            <person name="Gentzbittel L."/>
            <person name="Childs K.L."/>
            <person name="Yandell M."/>
            <person name="Gundlach H."/>
            <person name="Mayer K.F."/>
            <person name="Schwartz D.C."/>
            <person name="Town C.D."/>
        </authorList>
    </citation>
    <scope>GENOME REANNOTATION</scope>
    <source>
        <strain evidence="2">A17</strain>
        <strain evidence="4 5">cv. Jemalong A17</strain>
    </source>
</reference>
<protein>
    <submittedName>
        <fullName evidence="2">Leguminosin group567 LEED...PEED secreted peptide</fullName>
    </submittedName>
</protein>
<feature type="chain" id="PRO_5014499131" evidence="1">
    <location>
        <begin position="23"/>
        <end position="66"/>
    </location>
</feature>
<evidence type="ECO:0000313" key="3">
    <source>
        <dbReference type="EMBL" id="RHN45889.1"/>
    </source>
</evidence>
<keyword evidence="5" id="KW-1185">Reference proteome</keyword>
<dbReference type="HOGENOM" id="CLU_195532_0_0_1"/>
<reference evidence="3" key="5">
    <citation type="journal article" date="2018" name="Nat. Plants">
        <title>Whole-genome landscape of Medicago truncatula symbiotic genes.</title>
        <authorList>
            <person name="Pecrix Y."/>
            <person name="Gamas P."/>
            <person name="Carrere S."/>
        </authorList>
    </citation>
    <scope>NUCLEOTIDE SEQUENCE</scope>
    <source>
        <tissue evidence="3">Leaves</tissue>
    </source>
</reference>
<gene>
    <name evidence="2" type="ordered locus">MTR_7g056513</name>
    <name evidence="3" type="ORF">MtrunA17_Chr7g0236351</name>
</gene>
<feature type="signal peptide" evidence="1">
    <location>
        <begin position="1"/>
        <end position="22"/>
    </location>
</feature>
<dbReference type="AlphaFoldDB" id="A0A072TYW6"/>
<reference evidence="2 5" key="1">
    <citation type="journal article" date="2011" name="Nature">
        <title>The Medicago genome provides insight into the evolution of rhizobial symbioses.</title>
        <authorList>
            <person name="Young N.D."/>
            <person name="Debelle F."/>
            <person name="Oldroyd G.E."/>
            <person name="Geurts R."/>
            <person name="Cannon S.B."/>
            <person name="Udvardi M.K."/>
            <person name="Benedito V.A."/>
            <person name="Mayer K.F."/>
            <person name="Gouzy J."/>
            <person name="Schoof H."/>
            <person name="Van de Peer Y."/>
            <person name="Proost S."/>
            <person name="Cook D.R."/>
            <person name="Meyers B.C."/>
            <person name="Spannagl M."/>
            <person name="Cheung F."/>
            <person name="De Mita S."/>
            <person name="Krishnakumar V."/>
            <person name="Gundlach H."/>
            <person name="Zhou S."/>
            <person name="Mudge J."/>
            <person name="Bharti A.K."/>
            <person name="Murray J.D."/>
            <person name="Naoumkina M.A."/>
            <person name="Rosen B."/>
            <person name="Silverstein K.A."/>
            <person name="Tang H."/>
            <person name="Rombauts S."/>
            <person name="Zhao P.X."/>
            <person name="Zhou P."/>
            <person name="Barbe V."/>
            <person name="Bardou P."/>
            <person name="Bechner M."/>
            <person name="Bellec A."/>
            <person name="Berger A."/>
            <person name="Berges H."/>
            <person name="Bidwell S."/>
            <person name="Bisseling T."/>
            <person name="Choisne N."/>
            <person name="Couloux A."/>
            <person name="Denny R."/>
            <person name="Deshpande S."/>
            <person name="Dai X."/>
            <person name="Doyle J.J."/>
            <person name="Dudez A.M."/>
            <person name="Farmer A.D."/>
            <person name="Fouteau S."/>
            <person name="Franken C."/>
            <person name="Gibelin C."/>
            <person name="Gish J."/>
            <person name="Goldstein S."/>
            <person name="Gonzalez A.J."/>
            <person name="Green P.J."/>
            <person name="Hallab A."/>
            <person name="Hartog M."/>
            <person name="Hua A."/>
            <person name="Humphray S.J."/>
            <person name="Jeong D.H."/>
            <person name="Jing Y."/>
            <person name="Jocker A."/>
            <person name="Kenton S.M."/>
            <person name="Kim D.J."/>
            <person name="Klee K."/>
            <person name="Lai H."/>
            <person name="Lang C."/>
            <person name="Lin S."/>
            <person name="Macmil S.L."/>
            <person name="Magdelenat G."/>
            <person name="Matthews L."/>
            <person name="McCorrison J."/>
            <person name="Monaghan E.L."/>
            <person name="Mun J.H."/>
            <person name="Najar F.Z."/>
            <person name="Nicholson C."/>
            <person name="Noirot C."/>
            <person name="O'Bleness M."/>
            <person name="Paule C.R."/>
            <person name="Poulain J."/>
            <person name="Prion F."/>
            <person name="Qin B."/>
            <person name="Qu C."/>
            <person name="Retzel E.F."/>
            <person name="Riddle C."/>
            <person name="Sallet E."/>
            <person name="Samain S."/>
            <person name="Samson N."/>
            <person name="Sanders I."/>
            <person name="Saurat O."/>
            <person name="Scarpelli C."/>
            <person name="Schiex T."/>
            <person name="Segurens B."/>
            <person name="Severin A.J."/>
            <person name="Sherrier D.J."/>
            <person name="Shi R."/>
            <person name="Sims S."/>
            <person name="Singer S.R."/>
            <person name="Sinharoy S."/>
            <person name="Sterck L."/>
            <person name="Viollet A."/>
            <person name="Wang B.B."/>
            <person name="Wang K."/>
            <person name="Wang M."/>
            <person name="Wang X."/>
            <person name="Warfsmann J."/>
            <person name="Weissenbach J."/>
            <person name="White D.D."/>
            <person name="White J.D."/>
            <person name="Wiley G.B."/>
            <person name="Wincker P."/>
            <person name="Xing Y."/>
            <person name="Yang L."/>
            <person name="Yao Z."/>
            <person name="Ying F."/>
            <person name="Zhai J."/>
            <person name="Zhou L."/>
            <person name="Zuber A."/>
            <person name="Denarie J."/>
            <person name="Dixon R.A."/>
            <person name="May G.D."/>
            <person name="Schwartz D.C."/>
            <person name="Rogers J."/>
            <person name="Quetier F."/>
            <person name="Town C.D."/>
            <person name="Roe B.A."/>
        </authorList>
    </citation>
    <scope>NUCLEOTIDE SEQUENCE [LARGE SCALE GENOMIC DNA]</scope>
    <source>
        <strain evidence="2">A17</strain>
        <strain evidence="4 5">cv. Jemalong A17</strain>
    </source>
</reference>
<evidence type="ECO:0000256" key="1">
    <source>
        <dbReference type="SAM" id="SignalP"/>
    </source>
</evidence>
<reference evidence="6" key="4">
    <citation type="journal article" date="2018" name="Nat. Plants">
        <title>Whole-genome landscape of Medicago truncatula symbiotic genes.</title>
        <authorList>
            <person name="Pecrix Y."/>
            <person name="Staton S.E."/>
            <person name="Sallet E."/>
            <person name="Lelandais-Briere C."/>
            <person name="Moreau S."/>
            <person name="Carrere S."/>
            <person name="Blein T."/>
            <person name="Jardinaud M.F."/>
            <person name="Latrasse D."/>
            <person name="Zouine M."/>
            <person name="Zahm M."/>
            <person name="Kreplak J."/>
            <person name="Mayjonade B."/>
            <person name="Satge C."/>
            <person name="Perez M."/>
            <person name="Cauet S."/>
            <person name="Marande W."/>
            <person name="Chantry-Darmon C."/>
            <person name="Lopez-Roques C."/>
            <person name="Bouchez O."/>
            <person name="Berard A."/>
            <person name="Debelle F."/>
            <person name="Munos S."/>
            <person name="Bendahmane A."/>
            <person name="Berges H."/>
            <person name="Niebel A."/>
            <person name="Buitink J."/>
            <person name="Frugier F."/>
            <person name="Benhamed M."/>
            <person name="Crespi M."/>
            <person name="Gouzy J."/>
            <person name="Gamas P."/>
        </authorList>
    </citation>
    <scope>NUCLEOTIDE SEQUENCE [LARGE SCALE GENOMIC DNA]</scope>
    <source>
        <strain evidence="6">cv. Jemalong A17</strain>
    </source>
</reference>
<evidence type="ECO:0000313" key="5">
    <source>
        <dbReference type="Proteomes" id="UP000002051"/>
    </source>
</evidence>
<sequence length="66" mass="7474">MASKYSLVLLILGMLVLTTVVSDKRNAIGYVPILELEEDWPDHFFPPPTVMVGRKPISYGYPSHNR</sequence>
<evidence type="ECO:0000313" key="6">
    <source>
        <dbReference type="Proteomes" id="UP000265566"/>
    </source>
</evidence>
<dbReference type="EMBL" id="CM001223">
    <property type="protein sequence ID" value="KEH22699.1"/>
    <property type="molecule type" value="Genomic_DNA"/>
</dbReference>
<proteinExistence type="predicted"/>
<name>A0A072TYW6_MEDTR</name>
<accession>A0A072TYW6</accession>
<dbReference type="Proteomes" id="UP000002051">
    <property type="component" value="Unassembled WGS sequence"/>
</dbReference>